<dbReference type="PROSITE" id="PS51257">
    <property type="entry name" value="PROKAR_LIPOPROTEIN"/>
    <property type="match status" value="1"/>
</dbReference>
<reference evidence="2 3" key="1">
    <citation type="journal article" date="2017" name="Front. Microbiol.">
        <title>Double-Face Meets the Bacterial World: The Opportunistic Pathogen Stenotrophomonas maltophilia.</title>
        <authorList>
            <person name="Lira F."/>
            <person name="Berg G."/>
            <person name="Martinez J.L."/>
        </authorList>
    </citation>
    <scope>NUCLEOTIDE SEQUENCE [LARGE SCALE GENOMIC DNA]</scope>
    <source>
        <strain evidence="2 3">EA1</strain>
    </source>
</reference>
<organism evidence="2 3">
    <name type="scientific">Stenotrophomonas maltophilia</name>
    <name type="common">Pseudomonas maltophilia</name>
    <name type="synonym">Xanthomonas maltophilia</name>
    <dbReference type="NCBI Taxonomy" id="40324"/>
    <lineage>
        <taxon>Bacteria</taxon>
        <taxon>Pseudomonadati</taxon>
        <taxon>Pseudomonadota</taxon>
        <taxon>Gammaproteobacteria</taxon>
        <taxon>Lysobacterales</taxon>
        <taxon>Lysobacteraceae</taxon>
        <taxon>Stenotrophomonas</taxon>
        <taxon>Stenotrophomonas maltophilia group</taxon>
    </lineage>
</organism>
<comment type="caution">
    <text evidence="2">The sequence shown here is derived from an EMBL/GenBank/DDBJ whole genome shotgun (WGS) entry which is preliminary data.</text>
</comment>
<evidence type="ECO:0000256" key="1">
    <source>
        <dbReference type="SAM" id="MobiDB-lite"/>
    </source>
</evidence>
<evidence type="ECO:0000313" key="3">
    <source>
        <dbReference type="Proteomes" id="UP000230167"/>
    </source>
</evidence>
<sequence length="212" mass="23872">MLKSLPPVAHVALIALITLAVAGCNKERSYPVYRENPAPRDALPIVIRVHDAPMETPTPKVFVTYEINPLCLPPINNYEGVQYEPNQHKVELQAHRLSATEFSSVMFRDGMEVADYYGRGQCTWTPVLMEASFAFVIDDRPIRASVAALFTEIEGGRTFTAYVKRALPPMTTGQSPERTPTEPSSWYEKMPQEKRKEYFPIDISTLAEEVVP</sequence>
<dbReference type="AlphaFoldDB" id="A0A2J0UA71"/>
<feature type="compositionally biased region" description="Polar residues" evidence="1">
    <location>
        <begin position="171"/>
        <end position="184"/>
    </location>
</feature>
<evidence type="ECO:0000313" key="2">
    <source>
        <dbReference type="EMBL" id="PJL26212.1"/>
    </source>
</evidence>
<feature type="region of interest" description="Disordered" evidence="1">
    <location>
        <begin position="169"/>
        <end position="189"/>
    </location>
</feature>
<evidence type="ECO:0008006" key="4">
    <source>
        <dbReference type="Google" id="ProtNLM"/>
    </source>
</evidence>
<accession>A0A2J0UA71</accession>
<dbReference type="OrthoDB" id="6024638at2"/>
<gene>
    <name evidence="2" type="ORF">B9Y64_16995</name>
</gene>
<proteinExistence type="predicted"/>
<dbReference type="EMBL" id="NEQV01000005">
    <property type="protein sequence ID" value="PJL26212.1"/>
    <property type="molecule type" value="Genomic_DNA"/>
</dbReference>
<name>A0A2J0UA71_STEMA</name>
<protein>
    <recommendedName>
        <fullName evidence="4">Lipoprotein</fullName>
    </recommendedName>
</protein>
<dbReference type="Proteomes" id="UP000230167">
    <property type="component" value="Unassembled WGS sequence"/>
</dbReference>
<dbReference type="RefSeq" id="WP_100441730.1">
    <property type="nucleotide sequence ID" value="NZ_CBCPIZ010000041.1"/>
</dbReference>